<reference evidence="2" key="1">
    <citation type="journal article" date="2015" name="BMC Genomics">
        <title>Draft genome of a commonly misdiagnosed multidrug resistant pathogen Candida auris.</title>
        <authorList>
            <person name="Chatterjee S."/>
            <person name="Alampalli S.V."/>
            <person name="Nageshan R.K."/>
            <person name="Chettiar S.T."/>
            <person name="Joshi S."/>
            <person name="Tatu U.S."/>
        </authorList>
    </citation>
    <scope>NUCLEOTIDE SEQUENCE [LARGE SCALE GENOMIC DNA]</scope>
    <source>
        <strain evidence="2">6684</strain>
    </source>
</reference>
<evidence type="ECO:0000313" key="2">
    <source>
        <dbReference type="Proteomes" id="UP000037122"/>
    </source>
</evidence>
<dbReference type="VEuPathDB" id="FungiDB:QG37_07720"/>
<proteinExistence type="predicted"/>
<accession>A0A0L0NPP3</accession>
<protein>
    <submittedName>
        <fullName evidence="1">Uncharacterized protein</fullName>
    </submittedName>
</protein>
<dbReference type="AlphaFoldDB" id="A0A0L0NPP3"/>
<sequence>MLVDDLRPWCLLSGAKDKKALSKKSMNLQPAAATVALRQQYSSIFSVEVQALRRRVLTTGHKSCEQNTEQKNLRKKKSRAEKMVLESPIKHPAVSRSPQLSCASPCPLLQPIDSFAPHAQCSCCRQHEESSILTEWP</sequence>
<gene>
    <name evidence="1" type="ORF">QG37_07720</name>
</gene>
<dbReference type="Proteomes" id="UP000037122">
    <property type="component" value="Unassembled WGS sequence"/>
</dbReference>
<dbReference type="EMBL" id="LGST01000062">
    <property type="protein sequence ID" value="KND96008.1"/>
    <property type="molecule type" value="Genomic_DNA"/>
</dbReference>
<comment type="caution">
    <text evidence="1">The sequence shown here is derived from an EMBL/GenBank/DDBJ whole genome shotgun (WGS) entry which is preliminary data.</text>
</comment>
<organism evidence="1 2">
    <name type="scientific">Candidozyma auris</name>
    <name type="common">Yeast</name>
    <name type="synonym">Candida auris</name>
    <dbReference type="NCBI Taxonomy" id="498019"/>
    <lineage>
        <taxon>Eukaryota</taxon>
        <taxon>Fungi</taxon>
        <taxon>Dikarya</taxon>
        <taxon>Ascomycota</taxon>
        <taxon>Saccharomycotina</taxon>
        <taxon>Pichiomycetes</taxon>
        <taxon>Metschnikowiaceae</taxon>
        <taxon>Candidozyma</taxon>
    </lineage>
</organism>
<name>A0A0L0NPP3_CANAR</name>
<evidence type="ECO:0000313" key="1">
    <source>
        <dbReference type="EMBL" id="KND96008.1"/>
    </source>
</evidence>